<comment type="caution">
    <text evidence="1">The sequence shown here is derived from an EMBL/GenBank/DDBJ whole genome shotgun (WGS) entry which is preliminary data.</text>
</comment>
<gene>
    <name evidence="1" type="ORF">VO63_35600</name>
</gene>
<organism evidence="1 2">
    <name type="scientific">Streptomyces showdoensis</name>
    <dbReference type="NCBI Taxonomy" id="68268"/>
    <lineage>
        <taxon>Bacteria</taxon>
        <taxon>Bacillati</taxon>
        <taxon>Actinomycetota</taxon>
        <taxon>Actinomycetes</taxon>
        <taxon>Kitasatosporales</taxon>
        <taxon>Streptomycetaceae</taxon>
        <taxon>Streptomyces</taxon>
    </lineage>
</organism>
<dbReference type="EMBL" id="LAQS01000108">
    <property type="protein sequence ID" value="KKZ69183.1"/>
    <property type="molecule type" value="Genomic_DNA"/>
</dbReference>
<dbReference type="AlphaFoldDB" id="A0A2P2GCK6"/>
<dbReference type="Proteomes" id="UP000265325">
    <property type="component" value="Unassembled WGS sequence"/>
</dbReference>
<dbReference type="InterPro" id="IPR026286">
    <property type="entry name" value="MaiA/AMDase"/>
</dbReference>
<dbReference type="OrthoDB" id="6836758at2"/>
<dbReference type="PANTHER" id="PTHR40267">
    <property type="entry name" value="BLR3294 PROTEIN"/>
    <property type="match status" value="1"/>
</dbReference>
<protein>
    <submittedName>
        <fullName evidence="1">Arylmalonate decarboxylase</fullName>
    </submittedName>
</protein>
<dbReference type="RefSeq" id="WP_046912296.1">
    <property type="nucleotide sequence ID" value="NZ_BAAAXG010000028.1"/>
</dbReference>
<reference evidence="1 2" key="1">
    <citation type="submission" date="2015-05" db="EMBL/GenBank/DDBJ databases">
        <title>Draft Genome assembly of Streptomyces showdoensis.</title>
        <authorList>
            <person name="Thapa K.K."/>
            <person name="Metsa-Ketela M."/>
        </authorList>
    </citation>
    <scope>NUCLEOTIDE SEQUENCE [LARGE SCALE GENOMIC DNA]</scope>
    <source>
        <strain evidence="1 2">ATCC 15227</strain>
    </source>
</reference>
<accession>A0A2P2GCK6</accession>
<evidence type="ECO:0000313" key="2">
    <source>
        <dbReference type="Proteomes" id="UP000265325"/>
    </source>
</evidence>
<dbReference type="PANTHER" id="PTHR40267:SF1">
    <property type="entry name" value="BLR3294 PROTEIN"/>
    <property type="match status" value="1"/>
</dbReference>
<dbReference type="SMR" id="A0A2P2GCK6"/>
<evidence type="ECO:0000313" key="1">
    <source>
        <dbReference type="EMBL" id="KKZ69183.1"/>
    </source>
</evidence>
<name>A0A2P2GCK6_STREW</name>
<dbReference type="Gene3D" id="3.40.50.12500">
    <property type="match status" value="1"/>
</dbReference>
<keyword evidence="2" id="KW-1185">Reference proteome</keyword>
<sequence>MDLFSLPRLGVVVPPENPTAEPEFNRLLGAGMHVFTSRFPTTPGVGLKEMLETYNRVLPDTLGGFGAMRLDAAVVACSASHYLLEPEGDLALCEELSLGAGFPVRSSTQAILAACEALGVRRLTLVSPYQPWLTEVSRAFWERAGLTVDGVVLVPAGRTPDGADHFDPYEVTAERIGEHIRAHLREHPLAEGSALLFTGTGMGTLTALTELAARPDTAGRPLLSSNLASAWWALRAAGGLTGELHPLVRRLAAQVEVSAGR</sequence>
<dbReference type="Pfam" id="PF17645">
    <property type="entry name" value="Amdase"/>
    <property type="match status" value="1"/>
</dbReference>
<dbReference type="InterPro" id="IPR053714">
    <property type="entry name" value="Iso_Racemase_Enz_sf"/>
</dbReference>
<proteinExistence type="predicted"/>